<evidence type="ECO:0000313" key="2">
    <source>
        <dbReference type="Proteomes" id="UP000321046"/>
    </source>
</evidence>
<name>A0A5C6XK82_9DELT</name>
<gene>
    <name evidence="1" type="ORF">FRC96_04725</name>
</gene>
<sequence>MGLKERRATKEFQENHFPALVERIHAAYGGEPVLEVDWSSIAVDGMAHMYETAFTKVYFETLIQAFEAVGIDEMGKEALQEGVEKVVITNTDAYANHRGFSFNEGVLTLDHKPTYNIDNVQERVKALTTLLENNL</sequence>
<organism evidence="1 2">
    <name type="scientific">Lujinxingia vulgaris</name>
    <dbReference type="NCBI Taxonomy" id="2600176"/>
    <lineage>
        <taxon>Bacteria</taxon>
        <taxon>Deltaproteobacteria</taxon>
        <taxon>Bradymonadales</taxon>
        <taxon>Lujinxingiaceae</taxon>
        <taxon>Lujinxingia</taxon>
    </lineage>
</organism>
<dbReference type="AlphaFoldDB" id="A0A5C6XK82"/>
<dbReference type="RefSeq" id="WP_146973289.1">
    <property type="nucleotide sequence ID" value="NZ_VOSL01000021.1"/>
</dbReference>
<comment type="caution">
    <text evidence="1">The sequence shown here is derived from an EMBL/GenBank/DDBJ whole genome shotgun (WGS) entry which is preliminary data.</text>
</comment>
<accession>A0A5C6XK82</accession>
<protein>
    <submittedName>
        <fullName evidence="1">Uncharacterized protein</fullName>
    </submittedName>
</protein>
<reference evidence="1 2" key="1">
    <citation type="submission" date="2019-08" db="EMBL/GenBank/DDBJ databases">
        <title>Bradymonadales sp. TMQ2.</title>
        <authorList>
            <person name="Liang Q."/>
        </authorList>
    </citation>
    <scope>NUCLEOTIDE SEQUENCE [LARGE SCALE GENOMIC DNA]</scope>
    <source>
        <strain evidence="1 2">TMQ2</strain>
    </source>
</reference>
<evidence type="ECO:0000313" key="1">
    <source>
        <dbReference type="EMBL" id="TXD41170.1"/>
    </source>
</evidence>
<dbReference type="OrthoDB" id="4194926at2"/>
<dbReference type="Proteomes" id="UP000321046">
    <property type="component" value="Unassembled WGS sequence"/>
</dbReference>
<proteinExistence type="predicted"/>
<dbReference type="EMBL" id="VOSL01000021">
    <property type="protein sequence ID" value="TXD41170.1"/>
    <property type="molecule type" value="Genomic_DNA"/>
</dbReference>